<dbReference type="Proteomes" id="UP000007875">
    <property type="component" value="Unassembled WGS sequence"/>
</dbReference>
<reference evidence="2" key="3">
    <citation type="submission" date="2025-09" db="UniProtKB">
        <authorList>
            <consortium name="Ensembl"/>
        </authorList>
    </citation>
    <scope>IDENTIFICATION</scope>
</reference>
<dbReference type="eggNOG" id="KOG0413">
    <property type="taxonomic scope" value="Eukaryota"/>
</dbReference>
<evidence type="ECO:0008006" key="4">
    <source>
        <dbReference type="Google" id="ProtNLM"/>
    </source>
</evidence>
<reference evidence="2" key="2">
    <citation type="submission" date="2025-08" db="UniProtKB">
        <authorList>
            <consortium name="Ensembl"/>
        </authorList>
    </citation>
    <scope>IDENTIFICATION</scope>
</reference>
<dbReference type="Ensembl" id="ENSCSAVT00000010182.1">
    <property type="protein sequence ID" value="ENSCSAVP00000010060.1"/>
    <property type="gene ID" value="ENSCSAVG00000005929.1"/>
</dbReference>
<evidence type="ECO:0000313" key="3">
    <source>
        <dbReference type="Proteomes" id="UP000007875"/>
    </source>
</evidence>
<accession>H2YXJ9</accession>
<dbReference type="InParanoid" id="H2YXJ9"/>
<evidence type="ECO:0000313" key="2">
    <source>
        <dbReference type="Ensembl" id="ENSCSAVP00000010060.1"/>
    </source>
</evidence>
<keyword evidence="3" id="KW-1185">Reference proteome</keyword>
<name>H2YXJ9_CIOSA</name>
<dbReference type="HOGENOM" id="CLU_1712644_0_0_1"/>
<evidence type="ECO:0000256" key="1">
    <source>
        <dbReference type="SAM" id="MobiDB-lite"/>
    </source>
</evidence>
<protein>
    <recommendedName>
        <fullName evidence="4">Condensin complex subunit 1 C-terminal domain-containing protein</fullName>
    </recommendedName>
</protein>
<reference evidence="3" key="1">
    <citation type="submission" date="2003-08" db="EMBL/GenBank/DDBJ databases">
        <authorList>
            <person name="Birren B."/>
            <person name="Nusbaum C."/>
            <person name="Abebe A."/>
            <person name="Abouelleil A."/>
            <person name="Adekoya E."/>
            <person name="Ait-zahra M."/>
            <person name="Allen N."/>
            <person name="Allen T."/>
            <person name="An P."/>
            <person name="Anderson M."/>
            <person name="Anderson S."/>
            <person name="Arachchi H."/>
            <person name="Armbruster J."/>
            <person name="Bachantsang P."/>
            <person name="Baldwin J."/>
            <person name="Barry A."/>
            <person name="Bayul T."/>
            <person name="Blitshsteyn B."/>
            <person name="Bloom T."/>
            <person name="Blye J."/>
            <person name="Boguslavskiy L."/>
            <person name="Borowsky M."/>
            <person name="Boukhgalter B."/>
            <person name="Brunache A."/>
            <person name="Butler J."/>
            <person name="Calixte N."/>
            <person name="Calvo S."/>
            <person name="Camarata J."/>
            <person name="Campo K."/>
            <person name="Chang J."/>
            <person name="Cheshatsang Y."/>
            <person name="Citroen M."/>
            <person name="Collymore A."/>
            <person name="Considine T."/>
            <person name="Cook A."/>
            <person name="Cooke P."/>
            <person name="Corum B."/>
            <person name="Cuomo C."/>
            <person name="David R."/>
            <person name="Dawoe T."/>
            <person name="Degray S."/>
            <person name="Dodge S."/>
            <person name="Dooley K."/>
            <person name="Dorje P."/>
            <person name="Dorjee K."/>
            <person name="Dorris L."/>
            <person name="Duffey N."/>
            <person name="Dupes A."/>
            <person name="Elkins T."/>
            <person name="Engels R."/>
            <person name="Erickson J."/>
            <person name="Farina A."/>
            <person name="Faro S."/>
            <person name="Ferreira P."/>
            <person name="Fischer H."/>
            <person name="Fitzgerald M."/>
            <person name="Foley K."/>
            <person name="Gage D."/>
            <person name="Galagan J."/>
            <person name="Gearin G."/>
            <person name="Gnerre S."/>
            <person name="Gnirke A."/>
            <person name="Goyette A."/>
            <person name="Graham J."/>
            <person name="Grandbois E."/>
            <person name="Gyaltsen K."/>
            <person name="Hafez N."/>
            <person name="Hagopian D."/>
            <person name="Hagos B."/>
            <person name="Hall J."/>
            <person name="Hatcher B."/>
            <person name="Heller A."/>
            <person name="Higgins H."/>
            <person name="Honan T."/>
            <person name="Horn A."/>
            <person name="Houde N."/>
            <person name="Hughes L."/>
            <person name="Hulme W."/>
            <person name="Husby E."/>
            <person name="Iliev I."/>
            <person name="Jaffe D."/>
            <person name="Jones C."/>
            <person name="Kamal M."/>
            <person name="Kamat A."/>
            <person name="Kamvysselis M."/>
            <person name="Karlsson E."/>
            <person name="Kells C."/>
            <person name="Kieu A."/>
            <person name="Kisner P."/>
            <person name="Kodira C."/>
            <person name="Kulbokas E."/>
            <person name="Labutti K."/>
            <person name="Lama D."/>
            <person name="Landers T."/>
            <person name="Leger J."/>
            <person name="Levine S."/>
            <person name="Lewis D."/>
            <person name="Lewis T."/>
            <person name="Lindblad-toh K."/>
            <person name="Liu X."/>
            <person name="Lokyitsang T."/>
            <person name="Lokyitsang Y."/>
            <person name="Lucien O."/>
            <person name="Lui A."/>
            <person name="Ma L.J."/>
            <person name="Mabbitt R."/>
            <person name="Macdonald J."/>
            <person name="Maclean C."/>
            <person name="Major J."/>
            <person name="Manning J."/>
            <person name="Marabella R."/>
            <person name="Maru K."/>
            <person name="Matthews C."/>
            <person name="Mauceli E."/>
            <person name="Mccarthy M."/>
            <person name="Mcdonough S."/>
            <person name="Mcghee T."/>
            <person name="Meldrim J."/>
            <person name="Meneus L."/>
            <person name="Mesirov J."/>
            <person name="Mihalev A."/>
            <person name="Mihova T."/>
            <person name="Mikkelsen T."/>
            <person name="Mlenga V."/>
            <person name="Moru K."/>
            <person name="Mozes J."/>
            <person name="Mulrain L."/>
            <person name="Munson G."/>
            <person name="Naylor J."/>
            <person name="Newes C."/>
            <person name="Nguyen C."/>
            <person name="Nguyen N."/>
            <person name="Nguyen T."/>
            <person name="Nicol R."/>
            <person name="Nielsen C."/>
            <person name="Nizzari M."/>
            <person name="Norbu C."/>
            <person name="Norbu N."/>
            <person name="O'donnell P."/>
            <person name="Okoawo O."/>
            <person name="O'leary S."/>
            <person name="Omotosho B."/>
            <person name="O'neill K."/>
            <person name="Osman S."/>
            <person name="Parker S."/>
            <person name="Perrin D."/>
            <person name="Phunkhang P."/>
            <person name="Piqani B."/>
            <person name="Purcell S."/>
            <person name="Rachupka T."/>
            <person name="Ramasamy U."/>
            <person name="Rameau R."/>
            <person name="Ray V."/>
            <person name="Raymond C."/>
            <person name="Retta R."/>
            <person name="Richardson S."/>
            <person name="Rise C."/>
            <person name="Rodriguez J."/>
            <person name="Rogers J."/>
            <person name="Rogov P."/>
            <person name="Rutman M."/>
            <person name="Schupbach R."/>
            <person name="Seaman C."/>
            <person name="Settipalli S."/>
            <person name="Sharpe T."/>
            <person name="Sheridan J."/>
            <person name="Sherpa N."/>
            <person name="Shi J."/>
            <person name="Smirnov S."/>
            <person name="Smith C."/>
            <person name="Sougnez C."/>
            <person name="Spencer B."/>
            <person name="Stalker J."/>
            <person name="Stange-thomann N."/>
            <person name="Stavropoulos S."/>
            <person name="Stetson K."/>
            <person name="Stone C."/>
            <person name="Stone S."/>
            <person name="Stubbs M."/>
            <person name="Talamas J."/>
            <person name="Tchuinga P."/>
            <person name="Tenzing P."/>
            <person name="Tesfaye S."/>
            <person name="Theodore J."/>
            <person name="Thoulutsang Y."/>
            <person name="Topham K."/>
            <person name="Towey S."/>
            <person name="Tsamla T."/>
            <person name="Tsomo N."/>
            <person name="Vallee D."/>
            <person name="Vassiliev H."/>
            <person name="Venkataraman V."/>
            <person name="Vinson J."/>
            <person name="Vo A."/>
            <person name="Wade C."/>
            <person name="Wang S."/>
            <person name="Wangchuk T."/>
            <person name="Wangdi T."/>
            <person name="Whittaker C."/>
            <person name="Wilkinson J."/>
            <person name="Wu Y."/>
            <person name="Wyman D."/>
            <person name="Yadav S."/>
            <person name="Yang S."/>
            <person name="Yang X."/>
            <person name="Yeager S."/>
            <person name="Yee E."/>
            <person name="Young G."/>
            <person name="Zainoun J."/>
            <person name="Zembeck L."/>
            <person name="Zimmer A."/>
            <person name="Zody M."/>
            <person name="Lander E."/>
        </authorList>
    </citation>
    <scope>NUCLEOTIDE SEQUENCE [LARGE SCALE GENOMIC DNA]</scope>
</reference>
<proteinExistence type="predicted"/>
<organism evidence="2 3">
    <name type="scientific">Ciona savignyi</name>
    <name type="common">Pacific transparent sea squirt</name>
    <dbReference type="NCBI Taxonomy" id="51511"/>
    <lineage>
        <taxon>Eukaryota</taxon>
        <taxon>Metazoa</taxon>
        <taxon>Chordata</taxon>
        <taxon>Tunicata</taxon>
        <taxon>Ascidiacea</taxon>
        <taxon>Phlebobranchia</taxon>
        <taxon>Cionidae</taxon>
        <taxon>Ciona</taxon>
    </lineage>
</organism>
<feature type="compositionally biased region" description="Basic and acidic residues" evidence="1">
    <location>
        <begin position="144"/>
        <end position="153"/>
    </location>
</feature>
<dbReference type="AlphaFoldDB" id="H2YXJ9"/>
<sequence length="153" mass="17798">MLSVRKSALQCATDVLNVHPGVQEVREMWVEGVFPRVDDNETSVQEKTFLLMEEKILQGVISQNVQDQSLSWDLLAFLSTEKGNRLRIYLQKAIRHWNRQQKVTKTLVQKIVYNLNNDDRKVPAWMTLKNDDAVPQRSNHSKACHRELEAKRS</sequence>
<dbReference type="STRING" id="51511.ENSCSAVP00000010060"/>
<feature type="region of interest" description="Disordered" evidence="1">
    <location>
        <begin position="133"/>
        <end position="153"/>
    </location>
</feature>